<dbReference type="InterPro" id="IPR010998">
    <property type="entry name" value="Integrase_recombinase_N"/>
</dbReference>
<dbReference type="GO" id="GO:0003677">
    <property type="term" value="F:DNA binding"/>
    <property type="evidence" value="ECO:0007669"/>
    <property type="project" value="UniProtKB-UniRule"/>
</dbReference>
<keyword evidence="4" id="KW-0233">DNA recombination</keyword>
<feature type="domain" description="Tyr recombinase" evidence="7">
    <location>
        <begin position="218"/>
        <end position="425"/>
    </location>
</feature>
<keyword evidence="2" id="KW-0229">DNA integration</keyword>
<proteinExistence type="inferred from homology"/>
<name>A0A7C9NKK5_9BACT</name>
<evidence type="ECO:0000256" key="3">
    <source>
        <dbReference type="ARBA" id="ARBA00023125"/>
    </source>
</evidence>
<dbReference type="GO" id="GO:0006310">
    <property type="term" value="P:DNA recombination"/>
    <property type="evidence" value="ECO:0007669"/>
    <property type="project" value="UniProtKB-KW"/>
</dbReference>
<comment type="similarity">
    <text evidence="1">Belongs to the 'phage' integrase family.</text>
</comment>
<evidence type="ECO:0000256" key="5">
    <source>
        <dbReference type="PROSITE-ProRule" id="PRU01248"/>
    </source>
</evidence>
<dbReference type="Gene3D" id="1.10.443.10">
    <property type="entry name" value="Intergrase catalytic core"/>
    <property type="match status" value="1"/>
</dbReference>
<dbReference type="Gene3D" id="1.10.150.130">
    <property type="match status" value="1"/>
</dbReference>
<dbReference type="AlphaFoldDB" id="A0A7C9NKK5"/>
<dbReference type="GO" id="GO:0015074">
    <property type="term" value="P:DNA integration"/>
    <property type="evidence" value="ECO:0007669"/>
    <property type="project" value="UniProtKB-KW"/>
</dbReference>
<evidence type="ECO:0000256" key="4">
    <source>
        <dbReference type="ARBA" id="ARBA00023172"/>
    </source>
</evidence>
<evidence type="ECO:0000256" key="2">
    <source>
        <dbReference type="ARBA" id="ARBA00022908"/>
    </source>
</evidence>
<dbReference type="PANTHER" id="PTHR30349">
    <property type="entry name" value="PHAGE INTEGRASE-RELATED"/>
    <property type="match status" value="1"/>
</dbReference>
<dbReference type="PROSITE" id="PS51900">
    <property type="entry name" value="CB"/>
    <property type="match status" value="1"/>
</dbReference>
<dbReference type="EMBL" id="QWKH01000006">
    <property type="protein sequence ID" value="NBI33767.1"/>
    <property type="molecule type" value="Genomic_DNA"/>
</dbReference>
<protein>
    <submittedName>
        <fullName evidence="9">Site-specific integrase</fullName>
    </submittedName>
</protein>
<organism evidence="9">
    <name type="scientific">Muribaculaceae bacterium Z82</name>
    <dbReference type="NCBI Taxonomy" id="2304548"/>
    <lineage>
        <taxon>Bacteria</taxon>
        <taxon>Pseudomonadati</taxon>
        <taxon>Bacteroidota</taxon>
        <taxon>Bacteroidia</taxon>
        <taxon>Bacteroidales</taxon>
        <taxon>Muribaculaceae</taxon>
    </lineage>
</organism>
<reference evidence="9" key="1">
    <citation type="submission" date="2018-08" db="EMBL/GenBank/DDBJ databases">
        <title>Murine metabolic-syndrome-specific gut microbial biobank.</title>
        <authorList>
            <person name="Liu C."/>
        </authorList>
    </citation>
    <scope>NUCLEOTIDE SEQUENCE [LARGE SCALE GENOMIC DNA]</scope>
    <source>
        <strain evidence="9">Z82</strain>
    </source>
</reference>
<dbReference type="InterPro" id="IPR050090">
    <property type="entry name" value="Tyrosine_recombinase_XerCD"/>
</dbReference>
<evidence type="ECO:0000256" key="1">
    <source>
        <dbReference type="ARBA" id="ARBA00008857"/>
    </source>
</evidence>
<dbReference type="CDD" id="cd01189">
    <property type="entry name" value="INT_ICEBs1_C_like"/>
    <property type="match status" value="1"/>
</dbReference>
<dbReference type="InterPro" id="IPR013762">
    <property type="entry name" value="Integrase-like_cat_sf"/>
</dbReference>
<dbReference type="InterPro" id="IPR044068">
    <property type="entry name" value="CB"/>
</dbReference>
<gene>
    <name evidence="9" type="ORF">D1639_01690</name>
</gene>
<evidence type="ECO:0000313" key="9">
    <source>
        <dbReference type="EMBL" id="NBI33767.1"/>
    </source>
</evidence>
<accession>A0A7C9NKK5</accession>
<evidence type="ECO:0000256" key="6">
    <source>
        <dbReference type="SAM" id="MobiDB-lite"/>
    </source>
</evidence>
<dbReference type="Pfam" id="PF00589">
    <property type="entry name" value="Phage_integrase"/>
    <property type="match status" value="1"/>
</dbReference>
<dbReference type="PROSITE" id="PS51898">
    <property type="entry name" value="TYR_RECOMBINASE"/>
    <property type="match status" value="1"/>
</dbReference>
<dbReference type="SUPFAM" id="SSF56349">
    <property type="entry name" value="DNA breaking-rejoining enzymes"/>
    <property type="match status" value="1"/>
</dbReference>
<dbReference type="InterPro" id="IPR002104">
    <property type="entry name" value="Integrase_catalytic"/>
</dbReference>
<feature type="region of interest" description="Disordered" evidence="6">
    <location>
        <begin position="1"/>
        <end position="29"/>
    </location>
</feature>
<dbReference type="PANTHER" id="PTHR30349:SF64">
    <property type="entry name" value="PROPHAGE INTEGRASE INTD-RELATED"/>
    <property type="match status" value="1"/>
</dbReference>
<sequence length="438" mass="48202">MGTRRKARETYGNGSVTKQLGADGRQRKDRRGRLGWRVCVHLGTDAGGRRRKVQRVVYGTLEDARAAAKRLSDEYEHIDRDASEMGFAELCEAWETAMRNANACSDEHLRCSATRLSNVAASMPDKPLAELRRADVEEALAKVRKQRGYSQSTARKVFAITKRVFKFAVDSDWMVRNPCDKMTAPRVVSNVERRSLGMEECSRLREAVDAGIREAAESLKEKESRLSEWSAARAKDKVHERGEVRGVTDISCLVAVRLIMATGMRRGEALGLEWECVELDGGFVTVKQTRNNAGTLKQPKTSAGVRTLCIDDATCDVLKWWKDAQSDALEPLAERGASGHSPVVCNGAGGWVDAGNFDRWWRAYREGIGFGDLLIHELRHTQATLLLGSGADIKTVQTRLGHASAALTLDQYAHAMPANDKAAAELMGAIFGGSPKVA</sequence>
<dbReference type="Pfam" id="PF22022">
    <property type="entry name" value="Phage_int_M"/>
    <property type="match status" value="1"/>
</dbReference>
<evidence type="ECO:0000259" key="8">
    <source>
        <dbReference type="PROSITE" id="PS51900"/>
    </source>
</evidence>
<evidence type="ECO:0000259" key="7">
    <source>
        <dbReference type="PROSITE" id="PS51898"/>
    </source>
</evidence>
<comment type="caution">
    <text evidence="9">The sequence shown here is derived from an EMBL/GenBank/DDBJ whole genome shotgun (WGS) entry which is preliminary data.</text>
</comment>
<keyword evidence="3 5" id="KW-0238">DNA-binding</keyword>
<feature type="domain" description="Core-binding (CB)" evidence="8">
    <location>
        <begin position="85"/>
        <end position="169"/>
    </location>
</feature>
<dbReference type="InterPro" id="IPR053876">
    <property type="entry name" value="Phage_int_M"/>
</dbReference>
<dbReference type="InterPro" id="IPR011010">
    <property type="entry name" value="DNA_brk_join_enz"/>
</dbReference>